<organism evidence="2 3">
    <name type="scientific">Caenorhabditis briggsae</name>
    <dbReference type="NCBI Taxonomy" id="6238"/>
    <lineage>
        <taxon>Eukaryota</taxon>
        <taxon>Metazoa</taxon>
        <taxon>Ecdysozoa</taxon>
        <taxon>Nematoda</taxon>
        <taxon>Chromadorea</taxon>
        <taxon>Rhabditida</taxon>
        <taxon>Rhabditina</taxon>
        <taxon>Rhabditomorpha</taxon>
        <taxon>Rhabditoidea</taxon>
        <taxon>Rhabditidae</taxon>
        <taxon>Peloderinae</taxon>
        <taxon>Caenorhabditis</taxon>
    </lineage>
</organism>
<proteinExistence type="predicted"/>
<reference evidence="2 3" key="1">
    <citation type="submission" date="2022-05" db="EMBL/GenBank/DDBJ databases">
        <title>Chromosome-level reference genomes for two strains of Caenorhabditis briggsae: an improved platform for comparative genomics.</title>
        <authorList>
            <person name="Stevens L."/>
            <person name="Andersen E.C."/>
        </authorList>
    </citation>
    <scope>NUCLEOTIDE SEQUENCE [LARGE SCALE GENOMIC DNA]</scope>
    <source>
        <strain evidence="2">QX1410_ONT</strain>
        <tissue evidence="2">Whole-organism</tissue>
    </source>
</reference>
<evidence type="ECO:0000313" key="3">
    <source>
        <dbReference type="Proteomes" id="UP000827892"/>
    </source>
</evidence>
<evidence type="ECO:0000313" key="2">
    <source>
        <dbReference type="EMBL" id="ULU02409.1"/>
    </source>
</evidence>
<protein>
    <submittedName>
        <fullName evidence="2">Uncharacterized protein</fullName>
    </submittedName>
</protein>
<dbReference type="AlphaFoldDB" id="A0AAE9DES8"/>
<evidence type="ECO:0000256" key="1">
    <source>
        <dbReference type="SAM" id="MobiDB-lite"/>
    </source>
</evidence>
<accession>A0AAE9DES8</accession>
<name>A0AAE9DES8_CAEBR</name>
<dbReference type="EMBL" id="CP090893">
    <property type="protein sequence ID" value="ULU02409.1"/>
    <property type="molecule type" value="Genomic_DNA"/>
</dbReference>
<sequence>MFENAPKVNKKSKNKIMDEPVLEQRRIRNEESLWNVFIYHNYDGQAADGEPVAQANPVTEPGKSGKS</sequence>
<feature type="region of interest" description="Disordered" evidence="1">
    <location>
        <begin position="47"/>
        <end position="67"/>
    </location>
</feature>
<dbReference type="Proteomes" id="UP000827892">
    <property type="component" value="Chromosome III"/>
</dbReference>
<gene>
    <name evidence="2" type="ORF">L3Y34_002179</name>
</gene>